<evidence type="ECO:0000313" key="3">
    <source>
        <dbReference type="Proteomes" id="UP000051870"/>
    </source>
</evidence>
<reference evidence="3" key="1">
    <citation type="submission" date="2015-09" db="EMBL/GenBank/DDBJ databases">
        <authorList>
            <person name="Rodrigo-Torres Lidia"/>
            <person name="Arahal R.David."/>
        </authorList>
    </citation>
    <scope>NUCLEOTIDE SEQUENCE [LARGE SCALE GENOMIC DNA]</scope>
    <source>
        <strain evidence="3">CECT 7735</strain>
    </source>
</reference>
<sequence>MNEKRTPVFLERQSYRRRRLIDSIRMVPIIGALLWAVPMLWPTSKDEAGADVTTSDAFIYLFGCWLLLVICGFAFARFLKRSGLEDVEREETSDEDR</sequence>
<keyword evidence="1" id="KW-0472">Membrane</keyword>
<dbReference type="STRING" id="1715693.PH7735_02504"/>
<feature type="transmembrane region" description="Helical" evidence="1">
    <location>
        <begin position="57"/>
        <end position="79"/>
    </location>
</feature>
<organism evidence="2 3">
    <name type="scientific">Shimia thalassica</name>
    <dbReference type="NCBI Taxonomy" id="1715693"/>
    <lineage>
        <taxon>Bacteria</taxon>
        <taxon>Pseudomonadati</taxon>
        <taxon>Pseudomonadota</taxon>
        <taxon>Alphaproteobacteria</taxon>
        <taxon>Rhodobacterales</taxon>
        <taxon>Roseobacteraceae</taxon>
    </lineage>
</organism>
<keyword evidence="3" id="KW-1185">Reference proteome</keyword>
<dbReference type="RefSeq" id="WP_058311667.1">
    <property type="nucleotide sequence ID" value="NZ_CYTW01000002.1"/>
</dbReference>
<dbReference type="AlphaFoldDB" id="A0A0P1IAL2"/>
<keyword evidence="1" id="KW-0812">Transmembrane</keyword>
<evidence type="ECO:0000313" key="2">
    <source>
        <dbReference type="EMBL" id="CUK01853.1"/>
    </source>
</evidence>
<dbReference type="Proteomes" id="UP000051870">
    <property type="component" value="Unassembled WGS sequence"/>
</dbReference>
<accession>A0A0P1IAL2</accession>
<proteinExistence type="predicted"/>
<evidence type="ECO:0000256" key="1">
    <source>
        <dbReference type="SAM" id="Phobius"/>
    </source>
</evidence>
<protein>
    <submittedName>
        <fullName evidence="2">Uncharacterized protein</fullName>
    </submittedName>
</protein>
<name>A0A0P1IAL2_9RHOB</name>
<feature type="transmembrane region" description="Helical" evidence="1">
    <location>
        <begin position="20"/>
        <end position="37"/>
    </location>
</feature>
<dbReference type="GeneID" id="83881523"/>
<dbReference type="EMBL" id="CYTW01000002">
    <property type="protein sequence ID" value="CUK01853.1"/>
    <property type="molecule type" value="Genomic_DNA"/>
</dbReference>
<keyword evidence="1" id="KW-1133">Transmembrane helix</keyword>
<gene>
    <name evidence="2" type="ORF">PH7735_02504</name>
</gene>